<organism evidence="1 2">
    <name type="scientific">Aspergillus lucknowensis</name>
    <dbReference type="NCBI Taxonomy" id="176173"/>
    <lineage>
        <taxon>Eukaryota</taxon>
        <taxon>Fungi</taxon>
        <taxon>Dikarya</taxon>
        <taxon>Ascomycota</taxon>
        <taxon>Pezizomycotina</taxon>
        <taxon>Eurotiomycetes</taxon>
        <taxon>Eurotiomycetidae</taxon>
        <taxon>Eurotiales</taxon>
        <taxon>Aspergillaceae</taxon>
        <taxon>Aspergillus</taxon>
        <taxon>Aspergillus subgen. Nidulantes</taxon>
    </lineage>
</organism>
<reference evidence="1 2" key="1">
    <citation type="submission" date="2024-07" db="EMBL/GenBank/DDBJ databases">
        <title>Section-level genome sequencing and comparative genomics of Aspergillus sections Usti and Cavernicolus.</title>
        <authorList>
            <consortium name="Lawrence Berkeley National Laboratory"/>
            <person name="Nybo J.L."/>
            <person name="Vesth T.C."/>
            <person name="Theobald S."/>
            <person name="Frisvad J.C."/>
            <person name="Larsen T.O."/>
            <person name="Kjaerboelling I."/>
            <person name="Rothschild-Mancinelli K."/>
            <person name="Lyhne E.K."/>
            <person name="Kogle M.E."/>
            <person name="Barry K."/>
            <person name="Clum A."/>
            <person name="Na H."/>
            <person name="Ledsgaard L."/>
            <person name="Lin J."/>
            <person name="Lipzen A."/>
            <person name="Kuo A."/>
            <person name="Riley R."/>
            <person name="Mondo S."/>
            <person name="Labutti K."/>
            <person name="Haridas S."/>
            <person name="Pangalinan J."/>
            <person name="Salamov A.A."/>
            <person name="Simmons B.A."/>
            <person name="Magnuson J.K."/>
            <person name="Chen J."/>
            <person name="Drula E."/>
            <person name="Henrissat B."/>
            <person name="Wiebenga A."/>
            <person name="Lubbers R.J."/>
            <person name="Gomes A.C."/>
            <person name="Macurrencykelacurrency M.R."/>
            <person name="Stajich J."/>
            <person name="Grigoriev I.V."/>
            <person name="Mortensen U.H."/>
            <person name="De Vries R.P."/>
            <person name="Baker S.E."/>
            <person name="Andersen M.R."/>
        </authorList>
    </citation>
    <scope>NUCLEOTIDE SEQUENCE [LARGE SCALE GENOMIC DNA]</scope>
    <source>
        <strain evidence="1 2">CBS 449.75</strain>
    </source>
</reference>
<accession>A0ABR4L842</accession>
<dbReference type="Proteomes" id="UP001610432">
    <property type="component" value="Unassembled WGS sequence"/>
</dbReference>
<comment type="caution">
    <text evidence="1">The sequence shown here is derived from an EMBL/GenBank/DDBJ whole genome shotgun (WGS) entry which is preliminary data.</text>
</comment>
<name>A0ABR4L842_9EURO</name>
<dbReference type="RefSeq" id="XP_070880585.1">
    <property type="nucleotide sequence ID" value="XM_071027489.1"/>
</dbReference>
<evidence type="ECO:0000313" key="2">
    <source>
        <dbReference type="Proteomes" id="UP001610432"/>
    </source>
</evidence>
<dbReference type="EMBL" id="JBFXLQ010000089">
    <property type="protein sequence ID" value="KAL2860691.1"/>
    <property type="molecule type" value="Genomic_DNA"/>
</dbReference>
<dbReference type="GeneID" id="98142561"/>
<keyword evidence="2" id="KW-1185">Reference proteome</keyword>
<protein>
    <submittedName>
        <fullName evidence="1">Uncharacterized protein</fullName>
    </submittedName>
</protein>
<proteinExistence type="predicted"/>
<sequence>MAKHIDKTTNSSINSKTIQKSPTMQLTLTTVAAILATCASTAHATTFHNNDQAYTISVEHSDGSSGFVGPGATTDISDGWAYIRACQQENAGGWFYCPPGVLTWPDWYGDVYWYMGGLTDASGAYPYRHADLFA</sequence>
<gene>
    <name evidence="1" type="ORF">BJX67DRAFT_330053</name>
</gene>
<evidence type="ECO:0000313" key="1">
    <source>
        <dbReference type="EMBL" id="KAL2860691.1"/>
    </source>
</evidence>